<reference evidence="13" key="2">
    <citation type="submission" date="2021-04" db="EMBL/GenBank/DDBJ databases">
        <authorList>
            <person name="Gilroy R."/>
        </authorList>
    </citation>
    <scope>NUCLEOTIDE SEQUENCE</scope>
    <source>
        <strain evidence="13">G3-2149</strain>
    </source>
</reference>
<sequence>MKLHFSIDYRTHWGEHIEVVLRMHLPQGKVNECNIPLDTADGVQWKGDYIYTYPSAFWFEYQYVVRAGEQTVRREWKHAWRRLRADMTREYFLPDSWQAIPSCDHLYSAAFSAQPENDPSGNSLPDSYYDRTVAFRIHVPQLSEDELPAIIGSIPAVGAWQTDKALPLTRRGQNEWGISLSAEGMLFPFEYKYVLINRHSGEVKRWEEGDNRVTQFKGLERNQILVYHDGIIRMDYPRKKIAGVVIPLFSIRTEKSWGVGDFGDLMQITDWAASVDMKAVQLLPIYDTNTTGSWSDSYPYNCISVYALHLQYLDMNRLPALADSDKMAAYRKRAAGLNALPALDYEAVYRLKTEFLAESFAQDGARVLDTDGFRRYFDKNSFWLIPYAAYVYLREVKGTADYEQWGEYARYDAHEIYKLVHGNPEAEQQIRHTYYAQFLLYTQMKEAHDYARSKGVLLKGDIPIGVCRAAVDVWMEPHFFNRNGQAGAPPDAFSANGQNWGFPTYNWKAILQDGCRWWTRRLEKMSEFFDAYRIDHVLGFFRIWEIPTHAVHGLLGYFTPALPLTIEEIRNFGMDFRKEAFTRPYIADWVLEPLFGEKTALVKRVFLNALGYDWYEMKPQFATQRQVEAFFGRQKWSEERNRMKEGIYELISNVLFIEDPQQPEHYHPRISAMQSSIFQTLTQREKESFAALYEDFYYHRHNSFWYQTAMQKLPRMIEATPMLACAEDLGMVPECVQWVLNELQILTLEIQSMPKGMDGRFAHLENNPYKSVATIFTHDMPTLRLWWREDADTTRQYYHEILQKDGEPPADIPGWLCEEIIARHLFSPSMLCLISWQDWMSMDDRLRNPDEESERINIPANPRHYWRYRMHLTVEQLMNEHEFNNTVRALIQRSGRADNFLKK</sequence>
<dbReference type="AlphaFoldDB" id="A0A9E2L896"/>
<dbReference type="InterPro" id="IPR017853">
    <property type="entry name" value="GH"/>
</dbReference>
<dbReference type="PANTHER" id="PTHR32518:SF3">
    <property type="entry name" value="4-ALPHA-GLUCANOTRANSFERASE"/>
    <property type="match status" value="1"/>
</dbReference>
<keyword evidence="8 13" id="KW-0808">Transferase</keyword>
<evidence type="ECO:0000313" key="14">
    <source>
        <dbReference type="Proteomes" id="UP000823865"/>
    </source>
</evidence>
<evidence type="ECO:0000256" key="3">
    <source>
        <dbReference type="ARBA" id="ARBA00005684"/>
    </source>
</evidence>
<evidence type="ECO:0000256" key="11">
    <source>
        <dbReference type="ARBA" id="ARBA00031501"/>
    </source>
</evidence>
<protein>
    <recommendedName>
        <fullName evidence="5">4-alpha-glucanotransferase</fullName>
        <ecNumber evidence="4">2.4.1.25</ecNumber>
    </recommendedName>
    <alternativeName>
        <fullName evidence="10">Amylomaltase</fullName>
    </alternativeName>
    <alternativeName>
        <fullName evidence="11">Disproportionating enzyme</fullName>
    </alternativeName>
</protein>
<evidence type="ECO:0000256" key="6">
    <source>
        <dbReference type="ARBA" id="ARBA00022490"/>
    </source>
</evidence>
<dbReference type="Pfam" id="PF02446">
    <property type="entry name" value="Glyco_hydro_77"/>
    <property type="match status" value="1"/>
</dbReference>
<comment type="similarity">
    <text evidence="3">Belongs to the disproportionating enzyme family.</text>
</comment>
<keyword evidence="7 13" id="KW-0328">Glycosyltransferase</keyword>
<dbReference type="GO" id="GO:0005737">
    <property type="term" value="C:cytoplasm"/>
    <property type="evidence" value="ECO:0007669"/>
    <property type="project" value="UniProtKB-SubCell"/>
</dbReference>
<keyword evidence="6" id="KW-0963">Cytoplasm</keyword>
<dbReference type="SMART" id="SM01065">
    <property type="entry name" value="CBM_2"/>
    <property type="match status" value="1"/>
</dbReference>
<evidence type="ECO:0000259" key="12">
    <source>
        <dbReference type="PROSITE" id="PS51166"/>
    </source>
</evidence>
<name>A0A9E2L896_9BACT</name>
<dbReference type="GO" id="GO:0004134">
    <property type="term" value="F:4-alpha-glucanotransferase activity"/>
    <property type="evidence" value="ECO:0007669"/>
    <property type="project" value="UniProtKB-EC"/>
</dbReference>
<dbReference type="Gene3D" id="3.20.20.80">
    <property type="entry name" value="Glycosidases"/>
    <property type="match status" value="2"/>
</dbReference>
<dbReference type="EC" id="2.4.1.25" evidence="4"/>
<proteinExistence type="inferred from homology"/>
<dbReference type="Gene3D" id="2.60.40.10">
    <property type="entry name" value="Immunoglobulins"/>
    <property type="match status" value="1"/>
</dbReference>
<evidence type="ECO:0000256" key="5">
    <source>
        <dbReference type="ARBA" id="ARBA00020295"/>
    </source>
</evidence>
<organism evidence="13 14">
    <name type="scientific">Candidatus Paraprevotella stercoravium</name>
    <dbReference type="NCBI Taxonomy" id="2838725"/>
    <lineage>
        <taxon>Bacteria</taxon>
        <taxon>Pseudomonadati</taxon>
        <taxon>Bacteroidota</taxon>
        <taxon>Bacteroidia</taxon>
        <taxon>Bacteroidales</taxon>
        <taxon>Prevotellaceae</taxon>
        <taxon>Paraprevotella</taxon>
    </lineage>
</organism>
<dbReference type="EMBL" id="JAHLFU010000129">
    <property type="protein sequence ID" value="MBU3853388.1"/>
    <property type="molecule type" value="Genomic_DNA"/>
</dbReference>
<accession>A0A9E2L896</accession>
<dbReference type="Proteomes" id="UP000823865">
    <property type="component" value="Unassembled WGS sequence"/>
</dbReference>
<feature type="domain" description="CBM20" evidence="12">
    <location>
        <begin position="125"/>
        <end position="231"/>
    </location>
</feature>
<dbReference type="SUPFAM" id="SSF51445">
    <property type="entry name" value="(Trans)glycosidases"/>
    <property type="match status" value="1"/>
</dbReference>
<dbReference type="InterPro" id="IPR013784">
    <property type="entry name" value="Carb-bd-like_fold"/>
</dbReference>
<evidence type="ECO:0000256" key="2">
    <source>
        <dbReference type="ARBA" id="ARBA00004496"/>
    </source>
</evidence>
<comment type="caution">
    <text evidence="13">The sequence shown here is derived from an EMBL/GenBank/DDBJ whole genome shotgun (WGS) entry which is preliminary data.</text>
</comment>
<reference evidence="13" key="1">
    <citation type="journal article" date="2021" name="PeerJ">
        <title>Extensive microbial diversity within the chicken gut microbiome revealed by metagenomics and culture.</title>
        <authorList>
            <person name="Gilroy R."/>
            <person name="Ravi A."/>
            <person name="Getino M."/>
            <person name="Pursley I."/>
            <person name="Horton D.L."/>
            <person name="Alikhan N.F."/>
            <person name="Baker D."/>
            <person name="Gharbi K."/>
            <person name="Hall N."/>
            <person name="Watson M."/>
            <person name="Adriaenssens E.M."/>
            <person name="Foster-Nyarko E."/>
            <person name="Jarju S."/>
            <person name="Secka A."/>
            <person name="Antonio M."/>
            <person name="Oren A."/>
            <person name="Chaudhuri R.R."/>
            <person name="La Ragione R."/>
            <person name="Hildebrand F."/>
            <person name="Pallen M.J."/>
        </authorList>
    </citation>
    <scope>NUCLEOTIDE SEQUENCE</scope>
    <source>
        <strain evidence="13">G3-2149</strain>
    </source>
</reference>
<dbReference type="Pfam" id="PF00686">
    <property type="entry name" value="CBM_20"/>
    <property type="match status" value="1"/>
</dbReference>
<evidence type="ECO:0000256" key="4">
    <source>
        <dbReference type="ARBA" id="ARBA00012560"/>
    </source>
</evidence>
<keyword evidence="9" id="KW-0119">Carbohydrate metabolism</keyword>
<comment type="catalytic activity">
    <reaction evidence="1">
        <text>Transfers a segment of a (1-&gt;4)-alpha-D-glucan to a new position in an acceptor, which may be glucose or a (1-&gt;4)-alpha-D-glucan.</text>
        <dbReference type="EC" id="2.4.1.25"/>
    </reaction>
</comment>
<dbReference type="GO" id="GO:2001070">
    <property type="term" value="F:starch binding"/>
    <property type="evidence" value="ECO:0007669"/>
    <property type="project" value="InterPro"/>
</dbReference>
<gene>
    <name evidence="13" type="ORF">H9789_06140</name>
</gene>
<dbReference type="InterPro" id="IPR013783">
    <property type="entry name" value="Ig-like_fold"/>
</dbReference>
<dbReference type="SUPFAM" id="SSF49452">
    <property type="entry name" value="Starch-binding domain-like"/>
    <property type="match status" value="1"/>
</dbReference>
<evidence type="ECO:0000256" key="7">
    <source>
        <dbReference type="ARBA" id="ARBA00022676"/>
    </source>
</evidence>
<evidence type="ECO:0000256" key="10">
    <source>
        <dbReference type="ARBA" id="ARBA00031423"/>
    </source>
</evidence>
<evidence type="ECO:0000313" key="13">
    <source>
        <dbReference type="EMBL" id="MBU3853388.1"/>
    </source>
</evidence>
<dbReference type="InterPro" id="IPR003385">
    <property type="entry name" value="Glyco_hydro_77"/>
</dbReference>
<dbReference type="PROSITE" id="PS51166">
    <property type="entry name" value="CBM20"/>
    <property type="match status" value="1"/>
</dbReference>
<dbReference type="PANTHER" id="PTHR32518">
    <property type="match status" value="1"/>
</dbReference>
<dbReference type="InterPro" id="IPR002044">
    <property type="entry name" value="CBM20"/>
</dbReference>
<evidence type="ECO:0000256" key="1">
    <source>
        <dbReference type="ARBA" id="ARBA00000439"/>
    </source>
</evidence>
<dbReference type="GO" id="GO:0005975">
    <property type="term" value="P:carbohydrate metabolic process"/>
    <property type="evidence" value="ECO:0007669"/>
    <property type="project" value="InterPro"/>
</dbReference>
<evidence type="ECO:0000256" key="8">
    <source>
        <dbReference type="ARBA" id="ARBA00022679"/>
    </source>
</evidence>
<evidence type="ECO:0000256" key="9">
    <source>
        <dbReference type="ARBA" id="ARBA00023277"/>
    </source>
</evidence>
<comment type="subcellular location">
    <subcellularLocation>
        <location evidence="2">Cytoplasm</location>
    </subcellularLocation>
</comment>